<accession>A0A177DD19</accession>
<comment type="similarity">
    <text evidence="2 4">Belongs to the eukaryotic RPB8 RNA polymerase subunit family.</text>
</comment>
<protein>
    <recommendedName>
        <fullName evidence="4">DNA-directed RNA polymerases I, II, and III subunit RPABC3</fullName>
    </recommendedName>
</protein>
<dbReference type="Pfam" id="PF03870">
    <property type="entry name" value="RNA_pol_Rpb8"/>
    <property type="match status" value="1"/>
</dbReference>
<dbReference type="SUPFAM" id="SSF50249">
    <property type="entry name" value="Nucleic acid-binding proteins"/>
    <property type="match status" value="1"/>
</dbReference>
<dbReference type="GO" id="GO:0005736">
    <property type="term" value="C:RNA polymerase I complex"/>
    <property type="evidence" value="ECO:0007669"/>
    <property type="project" value="EnsemblFungi"/>
</dbReference>
<dbReference type="GO" id="GO:0042797">
    <property type="term" value="P:tRNA transcription by RNA polymerase III"/>
    <property type="evidence" value="ECO:0007669"/>
    <property type="project" value="EnsemblFungi"/>
</dbReference>
<dbReference type="GO" id="GO:0003968">
    <property type="term" value="F:RNA-directed RNA polymerase activity"/>
    <property type="evidence" value="ECO:0007669"/>
    <property type="project" value="EnsemblFungi"/>
</dbReference>
<dbReference type="GO" id="GO:0006368">
    <property type="term" value="P:transcription elongation by RNA polymerase II"/>
    <property type="evidence" value="ECO:0007669"/>
    <property type="project" value="EnsemblFungi"/>
</dbReference>
<proteinExistence type="inferred from homology"/>
<reference evidence="8" key="2">
    <citation type="journal article" date="2019" name="bioRxiv">
        <title>Genomics, evolutionary history and diagnostics of the Alternaria alternata species group including apple and Asian pear pathotypes.</title>
        <authorList>
            <person name="Armitage A.D."/>
            <person name="Cockerton H.M."/>
            <person name="Sreenivasaprasad S."/>
            <person name="Woodhall J.W."/>
            <person name="Lane C.R."/>
            <person name="Harrison R.J."/>
            <person name="Clarkson J.P."/>
        </authorList>
    </citation>
    <scope>NUCLEOTIDE SEQUENCE [LARGE SCALE GENOMIC DNA]</scope>
    <source>
        <strain evidence="8">FERA 1177</strain>
    </source>
</reference>
<evidence type="ECO:0000313" key="5">
    <source>
        <dbReference type="EMBL" id="OAG17703.1"/>
    </source>
</evidence>
<evidence type="ECO:0000313" key="8">
    <source>
        <dbReference type="Proteomes" id="UP000291422"/>
    </source>
</evidence>
<evidence type="ECO:0000256" key="2">
    <source>
        <dbReference type="ARBA" id="ARBA00008912"/>
    </source>
</evidence>
<evidence type="ECO:0000313" key="7">
    <source>
        <dbReference type="Proteomes" id="UP000077248"/>
    </source>
</evidence>
<dbReference type="InterPro" id="IPR005570">
    <property type="entry name" value="RPABC3"/>
</dbReference>
<dbReference type="AlphaFoldDB" id="A0A177DD19"/>
<reference evidence="5 7" key="1">
    <citation type="submission" date="2016-05" db="EMBL/GenBank/DDBJ databases">
        <title>Comparative analysis of secretome profiles of manganese(II)-oxidizing ascomycete fungi.</title>
        <authorList>
            <consortium name="DOE Joint Genome Institute"/>
            <person name="Zeiner C.A."/>
            <person name="Purvine S.O."/>
            <person name="Zink E.M."/>
            <person name="Wu S."/>
            <person name="Pasa-Tolic L."/>
            <person name="Chaput D.L."/>
            <person name="Haridas S."/>
            <person name="Grigoriev I.V."/>
            <person name="Santelli C.M."/>
            <person name="Hansel C.M."/>
        </authorList>
    </citation>
    <scope>NUCLEOTIDE SEQUENCE [LARGE SCALE GENOMIC DNA]</scope>
    <source>
        <strain evidence="5 7">SRC1lrK2f</strain>
    </source>
</reference>
<dbReference type="EMBL" id="KV441485">
    <property type="protein sequence ID" value="OAG17703.1"/>
    <property type="molecule type" value="Genomic_DNA"/>
</dbReference>
<dbReference type="GO" id="GO:0005665">
    <property type="term" value="C:RNA polymerase II, core complex"/>
    <property type="evidence" value="ECO:0007669"/>
    <property type="project" value="UniProtKB-UniRule"/>
</dbReference>
<dbReference type="OMA" id="KEDDKGW"/>
<dbReference type="PANTHER" id="PTHR10917:SF0">
    <property type="entry name" value="DNA-DIRECTED RNA POLYMERASES I, II, AND III SUBUNIT RPABC3"/>
    <property type="match status" value="1"/>
</dbReference>
<comment type="subcellular location">
    <subcellularLocation>
        <location evidence="1">Nucleus</location>
    </subcellularLocation>
</comment>
<dbReference type="RefSeq" id="XP_018383124.1">
    <property type="nucleotide sequence ID" value="XM_018534798.1"/>
</dbReference>
<dbReference type="EMBL" id="PDXD01000044">
    <property type="protein sequence ID" value="RYN69280.1"/>
    <property type="molecule type" value="Genomic_DNA"/>
</dbReference>
<dbReference type="GO" id="GO:0003899">
    <property type="term" value="F:DNA-directed RNA polymerase activity"/>
    <property type="evidence" value="ECO:0007669"/>
    <property type="project" value="UniProtKB-UniRule"/>
</dbReference>
<dbReference type="FunFam" id="2.40.50.140:FF:000191">
    <property type="entry name" value="DNA-directed RNA polymerases I, II, and III subunit RPABC3"/>
    <property type="match status" value="1"/>
</dbReference>
<dbReference type="STRING" id="5599.A0A177DD19"/>
<dbReference type="Gene3D" id="2.40.50.140">
    <property type="entry name" value="Nucleic acid-binding proteins"/>
    <property type="match status" value="1"/>
</dbReference>
<dbReference type="GeneID" id="29120392"/>
<dbReference type="KEGG" id="aalt:CC77DRAFT_941517"/>
<evidence type="ECO:0000256" key="1">
    <source>
        <dbReference type="ARBA" id="ARBA00004123"/>
    </source>
</evidence>
<dbReference type="GO" id="GO:0006363">
    <property type="term" value="P:termination of RNA polymerase I transcription"/>
    <property type="evidence" value="ECO:0007669"/>
    <property type="project" value="EnsemblFungi"/>
</dbReference>
<dbReference type="PANTHER" id="PTHR10917">
    <property type="entry name" value="DNA-DIRECTED RNA POLYMERASES I, II, AND III SUBUNIT RPABC3"/>
    <property type="match status" value="1"/>
</dbReference>
<evidence type="ECO:0000313" key="6">
    <source>
        <dbReference type="EMBL" id="RYN69280.1"/>
    </source>
</evidence>
<dbReference type="SMART" id="SM00658">
    <property type="entry name" value="RPOL8c"/>
    <property type="match status" value="1"/>
</dbReference>
<dbReference type="VEuPathDB" id="FungiDB:CC77DRAFT_941517"/>
<keyword evidence="5" id="KW-0804">Transcription</keyword>
<sequence>MADAQVFEETFTITSVNNEKYDRVSRLHGTSTDSQITMSLDINHELFPVEVGQTISLVLATTLALDGSAKGDNDSMWRSVGKQGVTTLADMYDYVCYGKNYRMEGGDGDVIKYFASFGGLLLYMEGPHRKLSGLKIDDIYMLIKHS</sequence>
<comment type="function">
    <text evidence="4">DNA-dependent RNA polymerase catalyzes the transcription of DNA into RNA using the four ribonucleoside triphosphates as substrates. Common component of RNA polymerases I, II and III which synthesize ribosomal RNA precursors, mRNA precursors and many functional non-coding RNAs, and small RNAs, such as 5S rRNA and tRNAs, respectively.</text>
</comment>
<dbReference type="GO" id="GO:0005666">
    <property type="term" value="C:RNA polymerase III complex"/>
    <property type="evidence" value="ECO:0007669"/>
    <property type="project" value="EnsemblFungi"/>
</dbReference>
<gene>
    <name evidence="6" type="ORF">AA0117_g10808</name>
    <name evidence="5" type="ORF">CC77DRAFT_941517</name>
</gene>
<dbReference type="Proteomes" id="UP000077248">
    <property type="component" value="Unassembled WGS sequence"/>
</dbReference>
<dbReference type="InterPro" id="IPR012340">
    <property type="entry name" value="NA-bd_OB-fold"/>
</dbReference>
<dbReference type="GO" id="GO:0006361">
    <property type="term" value="P:transcription initiation at RNA polymerase I promoter"/>
    <property type="evidence" value="ECO:0007669"/>
    <property type="project" value="EnsemblFungi"/>
</dbReference>
<dbReference type="Proteomes" id="UP000291422">
    <property type="component" value="Unassembled WGS sequence"/>
</dbReference>
<dbReference type="PIRSF" id="PIRSF000779">
    <property type="entry name" value="RNA_pol_Rpb8"/>
    <property type="match status" value="1"/>
</dbReference>
<keyword evidence="3 4" id="KW-0539">Nucleus</keyword>
<keyword evidence="5" id="KW-0240">DNA-directed RNA polymerase</keyword>
<keyword evidence="7" id="KW-1185">Reference proteome</keyword>
<reference evidence="6" key="3">
    <citation type="journal article" date="2019" name="J. ISSAAS">
        <title>Genomics, evolutionary history and diagnostics of the Alternaria alternata species group including apple and Asian pear pathotypes.</title>
        <authorList>
            <person name="Armitage A.D."/>
            <person name="Cockerton H.M."/>
            <person name="Sreenivasaprasad S."/>
            <person name="Woodhall J."/>
            <person name="Lane C."/>
            <person name="Harrison R.J."/>
            <person name="Clarkson J.P."/>
        </authorList>
    </citation>
    <scope>NUCLEOTIDE SEQUENCE</scope>
    <source>
        <strain evidence="6">FERA 1177</strain>
    </source>
</reference>
<dbReference type="GO" id="GO:0006367">
    <property type="term" value="P:transcription initiation at RNA polymerase II promoter"/>
    <property type="evidence" value="ECO:0007669"/>
    <property type="project" value="EnsemblFungi"/>
</dbReference>
<organism evidence="5 7">
    <name type="scientific">Alternaria alternata</name>
    <name type="common">Alternaria rot fungus</name>
    <name type="synonym">Torula alternata</name>
    <dbReference type="NCBI Taxonomy" id="5599"/>
    <lineage>
        <taxon>Eukaryota</taxon>
        <taxon>Fungi</taxon>
        <taxon>Dikarya</taxon>
        <taxon>Ascomycota</taxon>
        <taxon>Pezizomycotina</taxon>
        <taxon>Dothideomycetes</taxon>
        <taxon>Pleosporomycetidae</taxon>
        <taxon>Pleosporales</taxon>
        <taxon>Pleosporineae</taxon>
        <taxon>Pleosporaceae</taxon>
        <taxon>Alternaria</taxon>
        <taxon>Alternaria sect. Alternaria</taxon>
        <taxon>Alternaria alternata complex</taxon>
    </lineage>
</organism>
<evidence type="ECO:0000256" key="3">
    <source>
        <dbReference type="ARBA" id="ARBA00023242"/>
    </source>
</evidence>
<name>A0A177DD19_ALTAL</name>
<dbReference type="GO" id="GO:0006384">
    <property type="term" value="P:transcription initiation at RNA polymerase III promoter"/>
    <property type="evidence" value="ECO:0007669"/>
    <property type="project" value="EnsemblFungi"/>
</dbReference>
<dbReference type="GO" id="GO:0006386">
    <property type="term" value="P:termination of RNA polymerase III transcription"/>
    <property type="evidence" value="ECO:0007669"/>
    <property type="project" value="EnsemblFungi"/>
</dbReference>
<dbReference type="GO" id="GO:0006362">
    <property type="term" value="P:transcription elongation by RNA polymerase I"/>
    <property type="evidence" value="ECO:0007669"/>
    <property type="project" value="EnsemblFungi"/>
</dbReference>
<evidence type="ECO:0000256" key="4">
    <source>
        <dbReference type="PIRNR" id="PIRNR000779"/>
    </source>
</evidence>